<dbReference type="InterPro" id="IPR041647">
    <property type="entry name" value="IRK_C"/>
</dbReference>
<dbReference type="Gene3D" id="2.60.40.1400">
    <property type="entry name" value="G protein-activated inward rectifier potassium channel 1"/>
    <property type="match status" value="1"/>
</dbReference>
<gene>
    <name evidence="14" type="ORF">HNQ61_005597</name>
</gene>
<keyword evidence="7 11" id="KW-1133">Transmembrane helix</keyword>
<protein>
    <submittedName>
        <fullName evidence="14">Inward rectifier potassium channel</fullName>
    </submittedName>
</protein>
<evidence type="ECO:0000313" key="15">
    <source>
        <dbReference type="Proteomes" id="UP000582837"/>
    </source>
</evidence>
<dbReference type="Pfam" id="PF17655">
    <property type="entry name" value="IRK_C"/>
    <property type="match status" value="1"/>
</dbReference>
<dbReference type="GO" id="GO:0034765">
    <property type="term" value="P:regulation of monoatomic ion transmembrane transport"/>
    <property type="evidence" value="ECO:0007669"/>
    <property type="project" value="TreeGrafter"/>
</dbReference>
<evidence type="ECO:0000256" key="3">
    <source>
        <dbReference type="ARBA" id="ARBA00022538"/>
    </source>
</evidence>
<accession>A0A841H7V2</accession>
<dbReference type="Gene3D" id="1.10.287.70">
    <property type="match status" value="1"/>
</dbReference>
<feature type="transmembrane region" description="Helical" evidence="11">
    <location>
        <begin position="98"/>
        <end position="117"/>
    </location>
</feature>
<evidence type="ECO:0000256" key="10">
    <source>
        <dbReference type="ARBA" id="ARBA00023303"/>
    </source>
</evidence>
<dbReference type="EMBL" id="JACHIA010000033">
    <property type="protein sequence ID" value="MBB6073916.1"/>
    <property type="molecule type" value="Genomic_DNA"/>
</dbReference>
<feature type="transmembrane region" description="Helical" evidence="11">
    <location>
        <begin position="123"/>
        <end position="148"/>
    </location>
</feature>
<keyword evidence="15" id="KW-1185">Reference proteome</keyword>
<proteinExistence type="predicted"/>
<keyword evidence="6" id="KW-0630">Potassium</keyword>
<dbReference type="Pfam" id="PF07885">
    <property type="entry name" value="Ion_trans_2"/>
    <property type="match status" value="1"/>
</dbReference>
<evidence type="ECO:0000256" key="7">
    <source>
        <dbReference type="ARBA" id="ARBA00022989"/>
    </source>
</evidence>
<dbReference type="SUPFAM" id="SSF81296">
    <property type="entry name" value="E set domains"/>
    <property type="match status" value="1"/>
</dbReference>
<dbReference type="Proteomes" id="UP000582837">
    <property type="component" value="Unassembled WGS sequence"/>
</dbReference>
<evidence type="ECO:0000259" key="13">
    <source>
        <dbReference type="Pfam" id="PF17655"/>
    </source>
</evidence>
<evidence type="ECO:0000256" key="9">
    <source>
        <dbReference type="ARBA" id="ARBA00023136"/>
    </source>
</evidence>
<organism evidence="14 15">
    <name type="scientific">Longimicrobium terrae</name>
    <dbReference type="NCBI Taxonomy" id="1639882"/>
    <lineage>
        <taxon>Bacteria</taxon>
        <taxon>Pseudomonadati</taxon>
        <taxon>Gemmatimonadota</taxon>
        <taxon>Longimicrobiia</taxon>
        <taxon>Longimicrobiales</taxon>
        <taxon>Longimicrobiaceae</taxon>
        <taxon>Longimicrobium</taxon>
    </lineage>
</organism>
<comment type="caution">
    <text evidence="14">The sequence shown here is derived from an EMBL/GenBank/DDBJ whole genome shotgun (WGS) entry which is preliminary data.</text>
</comment>
<dbReference type="InterPro" id="IPR013518">
    <property type="entry name" value="K_chnl_inward-rec_Kir_cyto"/>
</dbReference>
<dbReference type="RefSeq" id="WP_170035033.1">
    <property type="nucleotide sequence ID" value="NZ_JABDTL010000001.1"/>
</dbReference>
<evidence type="ECO:0000256" key="4">
    <source>
        <dbReference type="ARBA" id="ARBA00022692"/>
    </source>
</evidence>
<name>A0A841H7V2_9BACT</name>
<keyword evidence="2" id="KW-0813">Transport</keyword>
<evidence type="ECO:0000256" key="1">
    <source>
        <dbReference type="ARBA" id="ARBA00004141"/>
    </source>
</evidence>
<dbReference type="PRINTS" id="PR01320">
    <property type="entry name" value="KIRCHANNEL"/>
</dbReference>
<keyword evidence="5" id="KW-0851">Voltage-gated channel</keyword>
<dbReference type="AlphaFoldDB" id="A0A841H7V2"/>
<dbReference type="GO" id="GO:0005886">
    <property type="term" value="C:plasma membrane"/>
    <property type="evidence" value="ECO:0007669"/>
    <property type="project" value="TreeGrafter"/>
</dbReference>
<evidence type="ECO:0000256" key="2">
    <source>
        <dbReference type="ARBA" id="ARBA00022448"/>
    </source>
</evidence>
<dbReference type="GO" id="GO:0034702">
    <property type="term" value="C:monoatomic ion channel complex"/>
    <property type="evidence" value="ECO:0007669"/>
    <property type="project" value="UniProtKB-KW"/>
</dbReference>
<keyword evidence="10 14" id="KW-0407">Ion channel</keyword>
<evidence type="ECO:0000256" key="11">
    <source>
        <dbReference type="SAM" id="Phobius"/>
    </source>
</evidence>
<dbReference type="PANTHER" id="PTHR11767">
    <property type="entry name" value="INWARD RECTIFIER POTASSIUM CHANNEL"/>
    <property type="match status" value="1"/>
</dbReference>
<dbReference type="PANTHER" id="PTHR11767:SF102">
    <property type="entry name" value="INWARDLY RECTIFYING POTASSIUM CHANNEL 1, ISOFORM F"/>
    <property type="match status" value="1"/>
</dbReference>
<dbReference type="SUPFAM" id="SSF81324">
    <property type="entry name" value="Voltage-gated potassium channels"/>
    <property type="match status" value="1"/>
</dbReference>
<dbReference type="InterPro" id="IPR016449">
    <property type="entry name" value="K_chnl_inward-rec_Kir"/>
</dbReference>
<feature type="domain" description="Potassium channel" evidence="12">
    <location>
        <begin position="75"/>
        <end position="149"/>
    </location>
</feature>
<dbReference type="GO" id="GO:1990573">
    <property type="term" value="P:potassium ion import across plasma membrane"/>
    <property type="evidence" value="ECO:0007669"/>
    <property type="project" value="TreeGrafter"/>
</dbReference>
<keyword evidence="9 11" id="KW-0472">Membrane</keyword>
<keyword evidence="8" id="KW-0406">Ion transport</keyword>
<dbReference type="InterPro" id="IPR013099">
    <property type="entry name" value="K_chnl_dom"/>
</dbReference>
<evidence type="ECO:0000259" key="12">
    <source>
        <dbReference type="Pfam" id="PF07885"/>
    </source>
</evidence>
<keyword evidence="4 11" id="KW-0812">Transmembrane</keyword>
<feature type="domain" description="Inward rectifier potassium channel C-terminal" evidence="13">
    <location>
        <begin position="157"/>
        <end position="314"/>
    </location>
</feature>
<dbReference type="GO" id="GO:0005242">
    <property type="term" value="F:inward rectifier potassium channel activity"/>
    <property type="evidence" value="ECO:0007669"/>
    <property type="project" value="InterPro"/>
</dbReference>
<dbReference type="InterPro" id="IPR014756">
    <property type="entry name" value="Ig_E-set"/>
</dbReference>
<feature type="transmembrane region" description="Helical" evidence="11">
    <location>
        <begin position="59"/>
        <end position="86"/>
    </location>
</feature>
<evidence type="ECO:0000256" key="6">
    <source>
        <dbReference type="ARBA" id="ARBA00022958"/>
    </source>
</evidence>
<sequence>MSERNALDQDLGFGAVVAQESHGRLLNRDGSFNVVREGISRLSSVSMYHVLLTVSWPRFLLMVLAAYLSVNALFGGAYFALGAGALGGDEAATSFQRYLLDFYFSVHTFATIGYGNVHPLRNAAHLLVTLESLVGLLSVSLMTGLVFARFARPVARILYSHQAVIAPYAPTGRAFMFRLVNGRSNQLIDLHATVALSMLREDGKPGRAFFDLPLEREGVMLFPLAWTIVHPIAPGSPLYGMTREQMRERDAEFSVVIRATDETFAQGVHSRTSYRVDEIIWGARFSDLFLRRPGQPLGIDISRIHLTEPAALPDARPAAPRELSIVRD</sequence>
<evidence type="ECO:0000256" key="5">
    <source>
        <dbReference type="ARBA" id="ARBA00022882"/>
    </source>
</evidence>
<reference evidence="14 15" key="1">
    <citation type="submission" date="2020-08" db="EMBL/GenBank/DDBJ databases">
        <title>Genomic Encyclopedia of Type Strains, Phase IV (KMG-IV): sequencing the most valuable type-strain genomes for metagenomic binning, comparative biology and taxonomic classification.</title>
        <authorList>
            <person name="Goeker M."/>
        </authorList>
    </citation>
    <scope>NUCLEOTIDE SEQUENCE [LARGE SCALE GENOMIC DNA]</scope>
    <source>
        <strain evidence="14 15">DSM 29007</strain>
    </source>
</reference>
<evidence type="ECO:0000313" key="14">
    <source>
        <dbReference type="EMBL" id="MBB6073916.1"/>
    </source>
</evidence>
<keyword evidence="3" id="KW-0633">Potassium transport</keyword>
<comment type="subcellular location">
    <subcellularLocation>
        <location evidence="1">Membrane</location>
        <topology evidence="1">Multi-pass membrane protein</topology>
    </subcellularLocation>
</comment>
<evidence type="ECO:0000256" key="8">
    <source>
        <dbReference type="ARBA" id="ARBA00023065"/>
    </source>
</evidence>